<comment type="caution">
    <text evidence="9">The sequence shown here is derived from an EMBL/GenBank/DDBJ whole genome shotgun (WGS) entry which is preliminary data.</text>
</comment>
<dbReference type="NCBIfam" id="TIGR00935">
    <property type="entry name" value="2a45"/>
    <property type="match status" value="1"/>
</dbReference>
<name>A0A7C8GTP5_9BACI</name>
<dbReference type="InterPro" id="IPR000802">
    <property type="entry name" value="Arsenical_pump_ArsB"/>
</dbReference>
<evidence type="ECO:0000256" key="5">
    <source>
        <dbReference type="ARBA" id="ARBA00022849"/>
    </source>
</evidence>
<dbReference type="GO" id="GO:0005886">
    <property type="term" value="C:plasma membrane"/>
    <property type="evidence" value="ECO:0007669"/>
    <property type="project" value="UniProtKB-SubCell"/>
</dbReference>
<keyword evidence="5 8" id="KW-0059">Arsenical resistance</keyword>
<feature type="transmembrane region" description="Helical" evidence="8">
    <location>
        <begin position="181"/>
        <end position="199"/>
    </location>
</feature>
<feature type="transmembrane region" description="Helical" evidence="8">
    <location>
        <begin position="52"/>
        <end position="71"/>
    </location>
</feature>
<evidence type="ECO:0000313" key="9">
    <source>
        <dbReference type="EMBL" id="KAB8137756.1"/>
    </source>
</evidence>
<comment type="caution">
    <text evidence="8">Lacks conserved residue(s) required for the propagation of feature annotation.</text>
</comment>
<keyword evidence="4 8" id="KW-0812">Transmembrane</keyword>
<dbReference type="GO" id="GO:0046685">
    <property type="term" value="P:response to arsenic-containing substance"/>
    <property type="evidence" value="ECO:0007669"/>
    <property type="project" value="UniProtKB-KW"/>
</dbReference>
<proteinExistence type="inferred from homology"/>
<comment type="subcellular location">
    <subcellularLocation>
        <location evidence="1 8">Cell membrane</location>
        <topology evidence="1 8">Multi-pass membrane protein</topology>
    </subcellularLocation>
</comment>
<feature type="transmembrane region" description="Helical" evidence="8">
    <location>
        <begin position="278"/>
        <end position="297"/>
    </location>
</feature>
<evidence type="ECO:0000256" key="8">
    <source>
        <dbReference type="RuleBase" id="RU004993"/>
    </source>
</evidence>
<feature type="transmembrane region" description="Helical" evidence="8">
    <location>
        <begin position="224"/>
        <end position="241"/>
    </location>
</feature>
<dbReference type="GO" id="GO:0015105">
    <property type="term" value="F:arsenite transmembrane transporter activity"/>
    <property type="evidence" value="ECO:0007669"/>
    <property type="project" value="InterPro"/>
</dbReference>
<evidence type="ECO:0000256" key="7">
    <source>
        <dbReference type="ARBA" id="ARBA00023136"/>
    </source>
</evidence>
<comment type="function">
    <text evidence="8">Involved in arsenical resistance. Thought to form the channel of an arsenite pump.</text>
</comment>
<dbReference type="Pfam" id="PF02040">
    <property type="entry name" value="ArsB"/>
    <property type="match status" value="1"/>
</dbReference>
<evidence type="ECO:0000256" key="4">
    <source>
        <dbReference type="ARBA" id="ARBA00022692"/>
    </source>
</evidence>
<evidence type="ECO:0000313" key="10">
    <source>
        <dbReference type="Proteomes" id="UP000480246"/>
    </source>
</evidence>
<dbReference type="NCBIfam" id="NF011980">
    <property type="entry name" value="PRK15445.1"/>
    <property type="match status" value="1"/>
</dbReference>
<feature type="transmembrane region" description="Helical" evidence="8">
    <location>
        <begin position="116"/>
        <end position="133"/>
    </location>
</feature>
<organism evidence="9 10">
    <name type="scientific">Gracilibacillus oryzae</name>
    <dbReference type="NCBI Taxonomy" id="1672701"/>
    <lineage>
        <taxon>Bacteria</taxon>
        <taxon>Bacillati</taxon>
        <taxon>Bacillota</taxon>
        <taxon>Bacilli</taxon>
        <taxon>Bacillales</taxon>
        <taxon>Bacillaceae</taxon>
        <taxon>Gracilibacillus</taxon>
    </lineage>
</organism>
<accession>A0A7C8GTP5</accession>
<feature type="transmembrane region" description="Helical" evidence="8">
    <location>
        <begin position="140"/>
        <end position="161"/>
    </location>
</feature>
<keyword evidence="6 8" id="KW-1133">Transmembrane helix</keyword>
<protein>
    <recommendedName>
        <fullName evidence="8">Arsenical pump membrane protein</fullName>
    </recommendedName>
</protein>
<evidence type="ECO:0000256" key="6">
    <source>
        <dbReference type="ARBA" id="ARBA00022989"/>
    </source>
</evidence>
<dbReference type="PANTHER" id="PTHR43302:SF5">
    <property type="entry name" value="TRANSPORTER ARSB-RELATED"/>
    <property type="match status" value="1"/>
</dbReference>
<reference evidence="9 10" key="1">
    <citation type="submission" date="2019-10" db="EMBL/GenBank/DDBJ databases">
        <title>Gracilibacillus sp. nov. isolated from rice seeds.</title>
        <authorList>
            <person name="He S."/>
        </authorList>
    </citation>
    <scope>NUCLEOTIDE SEQUENCE [LARGE SCALE GENOMIC DNA]</scope>
    <source>
        <strain evidence="9 10">TD8</strain>
    </source>
</reference>
<feature type="transmembrane region" description="Helical" evidence="8">
    <location>
        <begin position="407"/>
        <end position="428"/>
    </location>
</feature>
<evidence type="ECO:0000256" key="2">
    <source>
        <dbReference type="ARBA" id="ARBA00006433"/>
    </source>
</evidence>
<dbReference type="CDD" id="cd01118">
    <property type="entry name" value="ArsB_permease"/>
    <property type="match status" value="1"/>
</dbReference>
<keyword evidence="10" id="KW-1185">Reference proteome</keyword>
<dbReference type="RefSeq" id="WP_153402491.1">
    <property type="nucleotide sequence ID" value="NZ_ML762427.1"/>
</dbReference>
<gene>
    <name evidence="9" type="ORF">F9U64_08085</name>
</gene>
<dbReference type="PRINTS" id="PR00758">
    <property type="entry name" value="ARSENICPUMP"/>
</dbReference>
<dbReference type="OrthoDB" id="9774335at2"/>
<keyword evidence="3" id="KW-1003">Cell membrane</keyword>
<sequence length="429" mass="46382">MALLAVLIFLITLIFVIWQPKGLSIGWSACGGAVIALIIGVVSLDDVLEVTGIVWNATLAFVAIIIISLILDEIGFFEWAALHMARAAKGNGIRMFVYISLLGAIVAAFFANDGAALILTPIVLAMVRNLNFTEKMVFPFIMASGFIADTTSLPLIVSNLVNIVSADFFDIGFVEYASRMIIPNFFSLAATIIVLLIYFKKSIPGNYEITNLKNPSEVIKDDKMFRLSWYVLAILLAGYFISEFIEIPVSIVAGMIAILFLILARNSKAVHTKSVIKGAPWEIVFFSIGMYVVVFGLRNAGLTDILASVIQASAEQGLFIATISMGFIAAILSSIMNNMPTVMIDAIAIAETSTSGVIREALIYANVIGSDLGPKITPIGSLATLLWLHVLSQKGVKISWGTYFKTGIILTIPILLITLIGLFITLSLL</sequence>
<dbReference type="PANTHER" id="PTHR43302">
    <property type="entry name" value="TRANSPORTER ARSB-RELATED"/>
    <property type="match status" value="1"/>
</dbReference>
<dbReference type="EMBL" id="WEID01000036">
    <property type="protein sequence ID" value="KAB8137756.1"/>
    <property type="molecule type" value="Genomic_DNA"/>
</dbReference>
<comment type="similarity">
    <text evidence="2 8">Belongs to the ArsB family.</text>
</comment>
<evidence type="ECO:0000256" key="1">
    <source>
        <dbReference type="ARBA" id="ARBA00004651"/>
    </source>
</evidence>
<keyword evidence="8" id="KW-0813">Transport</keyword>
<dbReference type="Proteomes" id="UP000480246">
    <property type="component" value="Unassembled WGS sequence"/>
</dbReference>
<dbReference type="AlphaFoldDB" id="A0A7C8GTP5"/>
<evidence type="ECO:0000256" key="3">
    <source>
        <dbReference type="ARBA" id="ARBA00022475"/>
    </source>
</evidence>
<feature type="transmembrane region" description="Helical" evidence="8">
    <location>
        <begin position="317"/>
        <end position="335"/>
    </location>
</feature>
<keyword evidence="7 8" id="KW-0472">Membrane</keyword>